<accession>A0ABV4N6S3</accession>
<dbReference type="NCBIfam" id="TIGR03011">
    <property type="entry name" value="sulf_tusB_dsrH"/>
    <property type="match status" value="1"/>
</dbReference>
<name>A0ABV4N6S3_9VIBR</name>
<sequence>MLHIVKSLSKLPLVFQLFSEGDQLILTEDSVYASLPNHEYHTQLHDLNKVSVLEADLQSRGLQNLVSETFEQVDFEGFVDLTILHLKSITW</sequence>
<dbReference type="Pfam" id="PF04077">
    <property type="entry name" value="DsrH"/>
    <property type="match status" value="1"/>
</dbReference>
<dbReference type="PANTHER" id="PTHR37526">
    <property type="entry name" value="PROTEIN TUSB"/>
    <property type="match status" value="1"/>
</dbReference>
<dbReference type="SUPFAM" id="SSF75169">
    <property type="entry name" value="DsrEFH-like"/>
    <property type="match status" value="1"/>
</dbReference>
<dbReference type="Proteomes" id="UP001570417">
    <property type="component" value="Unassembled WGS sequence"/>
</dbReference>
<gene>
    <name evidence="1" type="primary">tusB</name>
    <name evidence="1" type="ORF">AB4566_02160</name>
</gene>
<proteinExistence type="predicted"/>
<dbReference type="EMBL" id="JBFRUW010000004">
    <property type="protein sequence ID" value="MFA0567076.1"/>
    <property type="molecule type" value="Genomic_DNA"/>
</dbReference>
<protein>
    <submittedName>
        <fullName evidence="1">Sulfurtransferase complex subunit TusB</fullName>
    </submittedName>
</protein>
<reference evidence="1 2" key="1">
    <citation type="journal article" date="2024" name="ISME J.">
        <title>Tailless and filamentous prophages are predominant in marine Vibrio.</title>
        <authorList>
            <person name="Steensen K."/>
            <person name="Seneca J."/>
            <person name="Bartlau N."/>
            <person name="Yu X.A."/>
            <person name="Hussain F.A."/>
            <person name="Polz M.F."/>
        </authorList>
    </citation>
    <scope>NUCLEOTIDE SEQUENCE [LARGE SCALE GENOMIC DNA]</scope>
    <source>
        <strain evidence="1 2">10N.222.51.A1</strain>
    </source>
</reference>
<dbReference type="RefSeq" id="WP_372264713.1">
    <property type="nucleotide sequence ID" value="NZ_JBFRUW010000004.1"/>
</dbReference>
<keyword evidence="2" id="KW-1185">Reference proteome</keyword>
<organism evidence="1 2">
    <name type="scientific">Vibrio gallaecicus</name>
    <dbReference type="NCBI Taxonomy" id="552386"/>
    <lineage>
        <taxon>Bacteria</taxon>
        <taxon>Pseudomonadati</taxon>
        <taxon>Pseudomonadota</taxon>
        <taxon>Gammaproteobacteria</taxon>
        <taxon>Vibrionales</taxon>
        <taxon>Vibrionaceae</taxon>
        <taxon>Vibrio</taxon>
    </lineage>
</organism>
<dbReference type="InterPro" id="IPR007215">
    <property type="entry name" value="Sulphur_relay_TusB/DsrH"/>
</dbReference>
<evidence type="ECO:0000313" key="2">
    <source>
        <dbReference type="Proteomes" id="UP001570417"/>
    </source>
</evidence>
<evidence type="ECO:0000313" key="1">
    <source>
        <dbReference type="EMBL" id="MFA0567076.1"/>
    </source>
</evidence>
<dbReference type="InterPro" id="IPR027396">
    <property type="entry name" value="DsrEFH-like"/>
</dbReference>
<dbReference type="Gene3D" id="3.40.1260.10">
    <property type="entry name" value="DsrEFH-like"/>
    <property type="match status" value="1"/>
</dbReference>
<dbReference type="PANTHER" id="PTHR37526:SF1">
    <property type="entry name" value="PROTEIN TUSB"/>
    <property type="match status" value="1"/>
</dbReference>
<comment type="caution">
    <text evidence="1">The sequence shown here is derived from an EMBL/GenBank/DDBJ whole genome shotgun (WGS) entry which is preliminary data.</text>
</comment>